<dbReference type="PATRIC" id="fig|1141662.3.peg.3311"/>
<comment type="caution">
    <text evidence="4">The sequence shown here is derived from an EMBL/GenBank/DDBJ whole genome shotgun (WGS) entry which is preliminary data.</text>
</comment>
<dbReference type="STRING" id="1141662.OOA_16324"/>
<dbReference type="SUPFAM" id="SSF51126">
    <property type="entry name" value="Pectin lyase-like"/>
    <property type="match status" value="1"/>
</dbReference>
<dbReference type="Gene3D" id="1.20.144.10">
    <property type="entry name" value="Phosphatidic acid phosphatase type 2/haloperoxidase"/>
    <property type="match status" value="1"/>
</dbReference>
<dbReference type="InterPro" id="IPR036938">
    <property type="entry name" value="PAP2/HPO_sf"/>
</dbReference>
<accession>K8W4F5</accession>
<dbReference type="InterPro" id="IPR012332">
    <property type="entry name" value="Autotransporter_pectin_lyase_C"/>
</dbReference>
<reference evidence="4 5" key="1">
    <citation type="journal article" date="2012" name="BMC Genomics">
        <title>Comparative genomics of bacteria in the genus Providencia isolated from wild Drosophila melanogaster.</title>
        <authorList>
            <person name="Galac M.R."/>
            <person name="Lazzaro B.P."/>
        </authorList>
    </citation>
    <scope>NUCLEOTIDE SEQUENCE [LARGE SCALE GENOMIC DNA]</scope>
    <source>
        <strain evidence="4 5">DSM 19968</strain>
    </source>
</reference>
<dbReference type="SUPFAM" id="SSF48317">
    <property type="entry name" value="Acid phosphatase/Vanadium-dependent haloperoxidase"/>
    <property type="match status" value="1"/>
</dbReference>
<name>K8W4F5_9GAMM</name>
<dbReference type="SUPFAM" id="SSF103515">
    <property type="entry name" value="Autotransporter"/>
    <property type="match status" value="1"/>
</dbReference>
<dbReference type="PROSITE" id="PS51208">
    <property type="entry name" value="AUTOTRANSPORTER"/>
    <property type="match status" value="1"/>
</dbReference>
<protein>
    <submittedName>
        <fullName evidence="4">Autotransporter</fullName>
    </submittedName>
</protein>
<dbReference type="Gene3D" id="2.40.128.130">
    <property type="entry name" value="Autotransporter beta-domain"/>
    <property type="match status" value="1"/>
</dbReference>
<dbReference type="EMBL" id="AKKL01000046">
    <property type="protein sequence ID" value="EKT55374.1"/>
    <property type="molecule type" value="Genomic_DNA"/>
</dbReference>
<sequence length="971" mass="106979">MKINFLKLSIITILYGSISLAFADTDTTQDRILEQRNNWFDHLKSKVITRIPEKSSKTAEWDRQVTNNYKNISKERYDLAVADKSQSDDYVYDSFADIILNEQAKNIDVRDDASFIKLQALYKQATYAYDTNTRKTRSFDFILKDHFGRGRPYQVLDKNGNYIENYTDIVGSSFPSGHTWNGYRQAVTLSILFPERGGDIFSRAIEYGESRVIVDAHFATDTIASRIGNYFTLAQLLSDDQITETFVELAKETRNNIATVCQIDVRSCVQKNKDAKEFDNTVGYYDKKEATEAPLIKPNEMPDTAGYLLRLRFPYLNNEQWLSIIASTVYPTNSLAGWDIKEGNSDSYWGVVNLPKAYDGPSYFYDSFVVNQDPTNNQYDIANFSSWDEWKNDINGPGKLIKNGDGTLKLTGNGQFGGIVLNQGALILAGNNQYTDVSNVNGGALVISGSLNSALNVNQGMLDLVDGSVNSAVTINDQGLLSGEGTIQKLTLNKGSTISPGHSIGTLNIVDELVFSKGGNYLVEVSTDGLTDKIENKGITILNGGTVKVSLENNQNLLSLTDVHSLIGSKYQILTSDKGISGQFDNAEPNYLFLGTYLTHSPTDITLNVGRNKTAFASQGLTFNEREVANAADSLANGNPVFESILKSQTGDDARAAFQGLSGQIYADTASQQINASRQLRESLTSRIRSQESYQLNHSGSWAKLLGNWSRASHDGNATSFDASTYGVIVGLDKILNENNLKLGVATGYTRTSLSGNNAHADSDNYHVALYGGQQIGDLSLRGGLGRTWHRNEISRTTHYLAQRDKNNAKYNSSTSQAFIEAGYTINTQVMDLEPFANVSYVSTNNDSFTEKGGAASLQGKKQHINSSSSTMGLRADRKFSLTETNSVKLSGELGWTHQYNDPEREAKLRFNSGGNEFMARSITASRDGATIKVNSSFEINGNTQISVGYDGVLSENYKDNMVNAQIKLTF</sequence>
<evidence type="ECO:0000313" key="5">
    <source>
        <dbReference type="Proteomes" id="UP000009336"/>
    </source>
</evidence>
<evidence type="ECO:0000256" key="2">
    <source>
        <dbReference type="SAM" id="SignalP"/>
    </source>
</evidence>
<dbReference type="InterPro" id="IPR011050">
    <property type="entry name" value="Pectin_lyase_fold/virulence"/>
</dbReference>
<dbReference type="InterPro" id="IPR000326">
    <property type="entry name" value="PAP2/HPO"/>
</dbReference>
<dbReference type="Pfam" id="PF03797">
    <property type="entry name" value="Autotransporter"/>
    <property type="match status" value="1"/>
</dbReference>
<feature type="signal peptide" evidence="2">
    <location>
        <begin position="1"/>
        <end position="23"/>
    </location>
</feature>
<dbReference type="Proteomes" id="UP000009336">
    <property type="component" value="Unassembled WGS sequence"/>
</dbReference>
<dbReference type="GO" id="GO:0019867">
    <property type="term" value="C:outer membrane"/>
    <property type="evidence" value="ECO:0007669"/>
    <property type="project" value="InterPro"/>
</dbReference>
<dbReference type="Pfam" id="PF01569">
    <property type="entry name" value="PAP2"/>
    <property type="match status" value="1"/>
</dbReference>
<keyword evidence="5" id="KW-1185">Reference proteome</keyword>
<dbReference type="InterPro" id="IPR036709">
    <property type="entry name" value="Autotransporte_beta_dom_sf"/>
</dbReference>
<organism evidence="4 5">
    <name type="scientific">Providencia burhodogranariea DSM 19968</name>
    <dbReference type="NCBI Taxonomy" id="1141662"/>
    <lineage>
        <taxon>Bacteria</taxon>
        <taxon>Pseudomonadati</taxon>
        <taxon>Pseudomonadota</taxon>
        <taxon>Gammaproteobacteria</taxon>
        <taxon>Enterobacterales</taxon>
        <taxon>Morganellaceae</taxon>
        <taxon>Providencia</taxon>
    </lineage>
</organism>
<dbReference type="SMART" id="SM00869">
    <property type="entry name" value="Autotransporter"/>
    <property type="match status" value="1"/>
</dbReference>
<dbReference type="NCBIfam" id="TIGR01414">
    <property type="entry name" value="autotrans_barl"/>
    <property type="match status" value="1"/>
</dbReference>
<dbReference type="eggNOG" id="COG0671">
    <property type="taxonomic scope" value="Bacteria"/>
</dbReference>
<evidence type="ECO:0000313" key="4">
    <source>
        <dbReference type="EMBL" id="EKT55374.1"/>
    </source>
</evidence>
<dbReference type="eggNOG" id="COG4625">
    <property type="taxonomic scope" value="Bacteria"/>
</dbReference>
<evidence type="ECO:0000259" key="3">
    <source>
        <dbReference type="PROSITE" id="PS51208"/>
    </source>
</evidence>
<dbReference type="HOGENOM" id="CLU_348101_0_0_6"/>
<dbReference type="InterPro" id="IPR006315">
    <property type="entry name" value="OM_autotransptr_brl_dom"/>
</dbReference>
<feature type="region of interest" description="Disordered" evidence="1">
    <location>
        <begin position="853"/>
        <end position="872"/>
    </location>
</feature>
<dbReference type="AlphaFoldDB" id="K8W4F5"/>
<feature type="chain" id="PRO_5003921081" evidence="2">
    <location>
        <begin position="24"/>
        <end position="971"/>
    </location>
</feature>
<feature type="domain" description="Autotransporter" evidence="3">
    <location>
        <begin position="694"/>
        <end position="971"/>
    </location>
</feature>
<proteinExistence type="predicted"/>
<dbReference type="Gene3D" id="2.160.20.20">
    <property type="match status" value="1"/>
</dbReference>
<dbReference type="RefSeq" id="WP_008913247.1">
    <property type="nucleotide sequence ID" value="NZ_KB233225.1"/>
</dbReference>
<dbReference type="OrthoDB" id="9780507at2"/>
<dbReference type="InterPro" id="IPR005546">
    <property type="entry name" value="Autotransporte_beta"/>
</dbReference>
<evidence type="ECO:0000256" key="1">
    <source>
        <dbReference type="SAM" id="MobiDB-lite"/>
    </source>
</evidence>
<keyword evidence="2" id="KW-0732">Signal</keyword>
<gene>
    <name evidence="4" type="ORF">OOA_16324</name>
</gene>